<proteinExistence type="predicted"/>
<reference evidence="1" key="1">
    <citation type="submission" date="2021-08" db="EMBL/GenBank/DDBJ databases">
        <title>WGS assembly of Ceratopteris richardii.</title>
        <authorList>
            <person name="Marchant D.B."/>
            <person name="Chen G."/>
            <person name="Jenkins J."/>
            <person name="Shu S."/>
            <person name="Leebens-Mack J."/>
            <person name="Grimwood J."/>
            <person name="Schmutz J."/>
            <person name="Soltis P."/>
            <person name="Soltis D."/>
            <person name="Chen Z.-H."/>
        </authorList>
    </citation>
    <scope>NUCLEOTIDE SEQUENCE</scope>
    <source>
        <strain evidence="1">Whitten #5841</strain>
        <tissue evidence="1">Leaf</tissue>
    </source>
</reference>
<name>A0A8T2S6V7_CERRI</name>
<gene>
    <name evidence="1" type="ORF">KP509_22G049400</name>
</gene>
<evidence type="ECO:0000313" key="2">
    <source>
        <dbReference type="Proteomes" id="UP000825935"/>
    </source>
</evidence>
<sequence>MLAWKEGNEASLEVSVQQQVISGALARCGSVTSQDNGRNL</sequence>
<evidence type="ECO:0000313" key="1">
    <source>
        <dbReference type="EMBL" id="KAH7307203.1"/>
    </source>
</evidence>
<organism evidence="1 2">
    <name type="scientific">Ceratopteris richardii</name>
    <name type="common">Triangle waterfern</name>
    <dbReference type="NCBI Taxonomy" id="49495"/>
    <lineage>
        <taxon>Eukaryota</taxon>
        <taxon>Viridiplantae</taxon>
        <taxon>Streptophyta</taxon>
        <taxon>Embryophyta</taxon>
        <taxon>Tracheophyta</taxon>
        <taxon>Polypodiopsida</taxon>
        <taxon>Polypodiidae</taxon>
        <taxon>Polypodiales</taxon>
        <taxon>Pteridineae</taxon>
        <taxon>Pteridaceae</taxon>
        <taxon>Parkerioideae</taxon>
        <taxon>Ceratopteris</taxon>
    </lineage>
</organism>
<dbReference type="AlphaFoldDB" id="A0A8T2S6V7"/>
<keyword evidence="2" id="KW-1185">Reference proteome</keyword>
<dbReference type="EMBL" id="CM035427">
    <property type="protein sequence ID" value="KAH7307203.1"/>
    <property type="molecule type" value="Genomic_DNA"/>
</dbReference>
<accession>A0A8T2S6V7</accession>
<comment type="caution">
    <text evidence="1">The sequence shown here is derived from an EMBL/GenBank/DDBJ whole genome shotgun (WGS) entry which is preliminary data.</text>
</comment>
<dbReference type="Proteomes" id="UP000825935">
    <property type="component" value="Chromosome 22"/>
</dbReference>
<protein>
    <submittedName>
        <fullName evidence="1">Uncharacterized protein</fullName>
    </submittedName>
</protein>